<dbReference type="AlphaFoldDB" id="A0AAW6TV72"/>
<name>A0AAW6TV72_9BACT</name>
<dbReference type="GO" id="GO:0032259">
    <property type="term" value="P:methylation"/>
    <property type="evidence" value="ECO:0007669"/>
    <property type="project" value="UniProtKB-KW"/>
</dbReference>
<dbReference type="PANTHER" id="PTHR18895:SF74">
    <property type="entry name" value="MTRF1L RELEASE FACTOR GLUTAMINE METHYLTRANSFERASE"/>
    <property type="match status" value="1"/>
</dbReference>
<dbReference type="Gene3D" id="1.10.8.10">
    <property type="entry name" value="DNA helicase RuvA subunit, C-terminal domain"/>
    <property type="match status" value="1"/>
</dbReference>
<evidence type="ECO:0000256" key="2">
    <source>
        <dbReference type="ARBA" id="ARBA00022679"/>
    </source>
</evidence>
<dbReference type="Gene3D" id="3.40.50.150">
    <property type="entry name" value="Vaccinia Virus protein VP39"/>
    <property type="match status" value="1"/>
</dbReference>
<dbReference type="NCBIfam" id="TIGR03534">
    <property type="entry name" value="RF_mod_PrmC"/>
    <property type="match status" value="1"/>
</dbReference>
<evidence type="ECO:0000313" key="6">
    <source>
        <dbReference type="Proteomes" id="UP001431776"/>
    </source>
</evidence>
<keyword evidence="6" id="KW-1185">Reference proteome</keyword>
<keyword evidence="2 5" id="KW-0808">Transferase</keyword>
<dbReference type="InterPro" id="IPR019874">
    <property type="entry name" value="RF_methyltr_PrmC"/>
</dbReference>
<reference evidence="5" key="1">
    <citation type="submission" date="2023-05" db="EMBL/GenBank/DDBJ databases">
        <title>Anaerotaeda fermentans gen. nov., sp. nov., a novel anaerobic planctomycete of the new family within the order Sedimentisphaerales isolated from Taman Peninsula, Russia.</title>
        <authorList>
            <person name="Khomyakova M.A."/>
            <person name="Merkel A.Y."/>
            <person name="Slobodkin A.I."/>
        </authorList>
    </citation>
    <scope>NUCLEOTIDE SEQUENCE</scope>
    <source>
        <strain evidence="5">M17dextr</strain>
    </source>
</reference>
<evidence type="ECO:0000256" key="3">
    <source>
        <dbReference type="ARBA" id="ARBA00022691"/>
    </source>
</evidence>
<dbReference type="SUPFAM" id="SSF53335">
    <property type="entry name" value="S-adenosyl-L-methionine-dependent methyltransferases"/>
    <property type="match status" value="1"/>
</dbReference>
<gene>
    <name evidence="5" type="primary">prmC</name>
    <name evidence="5" type="ORF">QJ522_10710</name>
</gene>
<dbReference type="EC" id="2.1.1.297" evidence="5"/>
<feature type="domain" description="Methyltransferase" evidence="4">
    <location>
        <begin position="126"/>
        <end position="253"/>
    </location>
</feature>
<evidence type="ECO:0000256" key="1">
    <source>
        <dbReference type="ARBA" id="ARBA00022603"/>
    </source>
</evidence>
<dbReference type="RefSeq" id="WP_349244922.1">
    <property type="nucleotide sequence ID" value="NZ_JASCXX010000011.1"/>
</dbReference>
<dbReference type="InterPro" id="IPR025714">
    <property type="entry name" value="Methyltranfer_dom"/>
</dbReference>
<comment type="caution">
    <text evidence="5">The sequence shown here is derived from an EMBL/GenBank/DDBJ whole genome shotgun (WGS) entry which is preliminary data.</text>
</comment>
<dbReference type="PANTHER" id="PTHR18895">
    <property type="entry name" value="HEMK METHYLTRANSFERASE"/>
    <property type="match status" value="1"/>
</dbReference>
<dbReference type="CDD" id="cd02440">
    <property type="entry name" value="AdoMet_MTases"/>
    <property type="match status" value="1"/>
</dbReference>
<dbReference type="NCBIfam" id="TIGR00536">
    <property type="entry name" value="hemK_fam"/>
    <property type="match status" value="1"/>
</dbReference>
<sequence>MDHPLYRELLSRLERELEVLPDKPDETPRTTLDCLWALVAGQRLALSQVATAEMVELDPAGQERLRQLVELRLANAPLAHLTGRQDFMGLVLLASQAALVPRRETELLGWSALAKTASAGAAAPLVVDLCTGCGNLALAMAIHAPQAKVWGSDLSPEAVELARENARFVGRPDVTFVAGDLAEPFDNPDFAGRVDVVTCNPPYISSVKVDGMHAEISEHEPRLAFDGGPFGIKVLLRLLKDAPRLLKPGGWLLFEIGLGQGEPMHKRLAGLAAFDEVQSIRDPNGDIRVLAARRSAIAVTDRPI</sequence>
<accession>A0AAW6TV72</accession>
<dbReference type="Pfam" id="PF13847">
    <property type="entry name" value="Methyltransf_31"/>
    <property type="match status" value="1"/>
</dbReference>
<dbReference type="GO" id="GO:0102559">
    <property type="term" value="F:peptide chain release factor N(5)-glutamine methyltransferase activity"/>
    <property type="evidence" value="ECO:0007669"/>
    <property type="project" value="UniProtKB-EC"/>
</dbReference>
<organism evidence="5 6">
    <name type="scientific">Anaerobaca lacustris</name>
    <dbReference type="NCBI Taxonomy" id="3044600"/>
    <lineage>
        <taxon>Bacteria</taxon>
        <taxon>Pseudomonadati</taxon>
        <taxon>Planctomycetota</taxon>
        <taxon>Phycisphaerae</taxon>
        <taxon>Sedimentisphaerales</taxon>
        <taxon>Anaerobacaceae</taxon>
        <taxon>Anaerobaca</taxon>
    </lineage>
</organism>
<dbReference type="Proteomes" id="UP001431776">
    <property type="component" value="Unassembled WGS sequence"/>
</dbReference>
<keyword evidence="1 5" id="KW-0489">Methyltransferase</keyword>
<dbReference type="InterPro" id="IPR029063">
    <property type="entry name" value="SAM-dependent_MTases_sf"/>
</dbReference>
<dbReference type="InterPro" id="IPR004556">
    <property type="entry name" value="HemK-like"/>
</dbReference>
<dbReference type="EMBL" id="JASCXX010000011">
    <property type="protein sequence ID" value="MDI6449513.1"/>
    <property type="molecule type" value="Genomic_DNA"/>
</dbReference>
<dbReference type="InterPro" id="IPR050320">
    <property type="entry name" value="N5-glutamine_MTase"/>
</dbReference>
<protein>
    <submittedName>
        <fullName evidence="5">Peptide chain release factor N(5)-glutamine methyltransferase</fullName>
        <ecNumber evidence="5">2.1.1.297</ecNumber>
    </submittedName>
</protein>
<evidence type="ECO:0000259" key="4">
    <source>
        <dbReference type="Pfam" id="PF13847"/>
    </source>
</evidence>
<evidence type="ECO:0000313" key="5">
    <source>
        <dbReference type="EMBL" id="MDI6449513.1"/>
    </source>
</evidence>
<proteinExistence type="predicted"/>
<keyword evidence="3" id="KW-0949">S-adenosyl-L-methionine</keyword>